<dbReference type="EMBL" id="BMAV01026790">
    <property type="protein sequence ID" value="GFS53320.1"/>
    <property type="molecule type" value="Genomic_DNA"/>
</dbReference>
<proteinExistence type="predicted"/>
<reference evidence="1" key="1">
    <citation type="submission" date="2020-08" db="EMBL/GenBank/DDBJ databases">
        <title>Multicomponent nature underlies the extraordinary mechanical properties of spider dragline silk.</title>
        <authorList>
            <person name="Kono N."/>
            <person name="Nakamura H."/>
            <person name="Mori M."/>
            <person name="Yoshida Y."/>
            <person name="Ohtoshi R."/>
            <person name="Malay A.D."/>
            <person name="Moran D.A.P."/>
            <person name="Tomita M."/>
            <person name="Numata K."/>
            <person name="Arakawa K."/>
        </authorList>
    </citation>
    <scope>NUCLEOTIDE SEQUENCE</scope>
</reference>
<gene>
    <name evidence="1" type="ORF">TNIN_322341</name>
</gene>
<accession>A0A8X6IQI5</accession>
<evidence type="ECO:0000313" key="2">
    <source>
        <dbReference type="Proteomes" id="UP000886998"/>
    </source>
</evidence>
<dbReference type="AlphaFoldDB" id="A0A8X6IQI5"/>
<organism evidence="1 2">
    <name type="scientific">Trichonephila inaurata madagascariensis</name>
    <dbReference type="NCBI Taxonomy" id="2747483"/>
    <lineage>
        <taxon>Eukaryota</taxon>
        <taxon>Metazoa</taxon>
        <taxon>Ecdysozoa</taxon>
        <taxon>Arthropoda</taxon>
        <taxon>Chelicerata</taxon>
        <taxon>Arachnida</taxon>
        <taxon>Araneae</taxon>
        <taxon>Araneomorphae</taxon>
        <taxon>Entelegynae</taxon>
        <taxon>Araneoidea</taxon>
        <taxon>Nephilidae</taxon>
        <taxon>Trichonephila</taxon>
        <taxon>Trichonephila inaurata</taxon>
    </lineage>
</organism>
<sequence>MVCELQSTIFVLDNDTYDINISSVCGVDSTSPPSSILNRYSSPNMFPIEDILEKQTRLISLCHLIYNLEGNFQNLWGCLLQDTITYLFDSVLIALR</sequence>
<name>A0A8X6IQI5_9ARAC</name>
<comment type="caution">
    <text evidence="1">The sequence shown here is derived from an EMBL/GenBank/DDBJ whole genome shotgun (WGS) entry which is preliminary data.</text>
</comment>
<protein>
    <submittedName>
        <fullName evidence="1">Uncharacterized protein</fullName>
    </submittedName>
</protein>
<evidence type="ECO:0000313" key="1">
    <source>
        <dbReference type="EMBL" id="GFS53320.1"/>
    </source>
</evidence>
<dbReference type="Proteomes" id="UP000886998">
    <property type="component" value="Unassembled WGS sequence"/>
</dbReference>
<keyword evidence="2" id="KW-1185">Reference proteome</keyword>